<dbReference type="RefSeq" id="WP_186862780.1">
    <property type="nucleotide sequence ID" value="NZ_JACOGC010000003.1"/>
</dbReference>
<evidence type="ECO:0000313" key="7">
    <source>
        <dbReference type="EMBL" id="MBC3885175.1"/>
    </source>
</evidence>
<dbReference type="InterPro" id="IPR005636">
    <property type="entry name" value="DTW"/>
</dbReference>
<keyword evidence="2" id="KW-0808">Transferase</keyword>
<dbReference type="Pfam" id="PF03942">
    <property type="entry name" value="DTW"/>
    <property type="match status" value="1"/>
</dbReference>
<reference evidence="7 8" key="1">
    <citation type="submission" date="2020-08" db="EMBL/GenBank/DDBJ databases">
        <title>Novel species isolated from subtropical streams in China.</title>
        <authorList>
            <person name="Lu H."/>
        </authorList>
    </citation>
    <scope>NUCLEOTIDE SEQUENCE [LARGE SCALE GENOMIC DNA]</scope>
    <source>
        <strain evidence="7 8">FT31W</strain>
    </source>
</reference>
<evidence type="ECO:0000256" key="2">
    <source>
        <dbReference type="ARBA" id="ARBA00022679"/>
    </source>
</evidence>
<evidence type="ECO:0000256" key="5">
    <source>
        <dbReference type="ARBA" id="ARBA00034489"/>
    </source>
</evidence>
<proteinExistence type="inferred from homology"/>
<keyword evidence="4" id="KW-0819">tRNA processing</keyword>
<dbReference type="EMBL" id="JACOGC010000003">
    <property type="protein sequence ID" value="MBC3885175.1"/>
    <property type="molecule type" value="Genomic_DNA"/>
</dbReference>
<comment type="similarity">
    <text evidence="5">Belongs to the TDD superfamily. DTWD2 family.</text>
</comment>
<evidence type="ECO:0000256" key="3">
    <source>
        <dbReference type="ARBA" id="ARBA00022691"/>
    </source>
</evidence>
<keyword evidence="8" id="KW-1185">Reference proteome</keyword>
<evidence type="ECO:0000313" key="8">
    <source>
        <dbReference type="Proteomes" id="UP000613113"/>
    </source>
</evidence>
<dbReference type="PANTHER" id="PTHR21392:SF0">
    <property type="entry name" value="TRNA-URIDINE AMINOCARBOXYPROPYLTRANSFERASE 2"/>
    <property type="match status" value="1"/>
</dbReference>
<evidence type="ECO:0000256" key="4">
    <source>
        <dbReference type="ARBA" id="ARBA00022694"/>
    </source>
</evidence>
<comment type="caution">
    <text evidence="7">The sequence shown here is derived from an EMBL/GenBank/DDBJ whole genome shotgun (WGS) entry which is preliminary data.</text>
</comment>
<dbReference type="SMART" id="SM01144">
    <property type="entry name" value="DTW"/>
    <property type="match status" value="1"/>
</dbReference>
<keyword evidence="3" id="KW-0949">S-adenosyl-L-methionine</keyword>
<evidence type="ECO:0000259" key="6">
    <source>
        <dbReference type="SMART" id="SM01144"/>
    </source>
</evidence>
<accession>A0ABR6YN00</accession>
<dbReference type="EC" id="2.5.1.25" evidence="1"/>
<feature type="domain" description="DTW" evidence="6">
    <location>
        <begin position="16"/>
        <end position="228"/>
    </location>
</feature>
<gene>
    <name evidence="7" type="ORF">H8K27_08555</name>
</gene>
<protein>
    <recommendedName>
        <fullName evidence="1">tRNA-uridine aminocarboxypropyltransferase</fullName>
        <ecNumber evidence="1">2.5.1.25</ecNumber>
    </recommendedName>
</protein>
<dbReference type="InterPro" id="IPR039262">
    <property type="entry name" value="DTWD2/TAPT"/>
</dbReference>
<dbReference type="Proteomes" id="UP000613113">
    <property type="component" value="Unassembled WGS sequence"/>
</dbReference>
<sequence length="245" mass="27607">MNQPDTASDAGSAHCRRLVCDRCDRAQTACICACIQRVANQTDVLILQHPLEVHHAKGSARLLHLCLDHSRIICGEQFAPDLLEQALYGVDSSDHPHHQQHRLLQRKPVLLYPDTSQNQAADLMPWDAAACPLPAELTGLRLIVLDATWRKSRKMLYLNPALQRLPRVSLEHMPASYYRIRRAHQPDQLSSLEACAYALMRIEQNEQKFQPLLQAFDAFISLQMQRMPGLSINSEQKAPHSGGAQ</sequence>
<dbReference type="PANTHER" id="PTHR21392">
    <property type="entry name" value="TRNA-URIDINE AMINOCARBOXYPROPYLTRANSFERASE 2"/>
    <property type="match status" value="1"/>
</dbReference>
<name>A0ABR6YN00_9BURK</name>
<organism evidence="7 8">
    <name type="scientific">Undibacterium griseum</name>
    <dbReference type="NCBI Taxonomy" id="2762295"/>
    <lineage>
        <taxon>Bacteria</taxon>
        <taxon>Pseudomonadati</taxon>
        <taxon>Pseudomonadota</taxon>
        <taxon>Betaproteobacteria</taxon>
        <taxon>Burkholderiales</taxon>
        <taxon>Oxalobacteraceae</taxon>
        <taxon>Undibacterium</taxon>
    </lineage>
</organism>
<evidence type="ECO:0000256" key="1">
    <source>
        <dbReference type="ARBA" id="ARBA00012386"/>
    </source>
</evidence>